<dbReference type="PRINTS" id="PR00776">
    <property type="entry name" value="HEMOGLOBNASE"/>
</dbReference>
<dbReference type="GO" id="GO:0005773">
    <property type="term" value="C:vacuole"/>
    <property type="evidence" value="ECO:0007669"/>
    <property type="project" value="GOC"/>
</dbReference>
<organism evidence="10 11">
    <name type="scientific">Owenia fusiformis</name>
    <name type="common">Polychaete worm</name>
    <dbReference type="NCBI Taxonomy" id="6347"/>
    <lineage>
        <taxon>Eukaryota</taxon>
        <taxon>Metazoa</taxon>
        <taxon>Spiralia</taxon>
        <taxon>Lophotrochozoa</taxon>
        <taxon>Annelida</taxon>
        <taxon>Polychaeta</taxon>
        <taxon>Sedentaria</taxon>
        <taxon>Canalipalpata</taxon>
        <taxon>Sabellida</taxon>
        <taxon>Oweniida</taxon>
        <taxon>Oweniidae</taxon>
        <taxon>Owenia</taxon>
    </lineage>
</organism>
<comment type="caution">
    <text evidence="10">The sequence shown here is derived from an EMBL/GenBank/DDBJ whole genome shotgun (WGS) entry which is preliminary data.</text>
</comment>
<protein>
    <recommendedName>
        <fullName evidence="9">Hemoglobinase</fullName>
        <ecNumber evidence="3">3.4.22.34</ecNumber>
    </recommendedName>
</protein>
<evidence type="ECO:0000256" key="1">
    <source>
        <dbReference type="ARBA" id="ARBA00000810"/>
    </source>
</evidence>
<gene>
    <name evidence="10" type="ORF">OFUS_LOCUS15862</name>
</gene>
<dbReference type="EC" id="3.4.22.34" evidence="3"/>
<evidence type="ECO:0000313" key="11">
    <source>
        <dbReference type="Proteomes" id="UP000749559"/>
    </source>
</evidence>
<dbReference type="InterPro" id="IPR048501">
    <property type="entry name" value="Legum_prodom"/>
</dbReference>
<keyword evidence="4" id="KW-0645">Protease</keyword>
<dbReference type="OrthoDB" id="9973749at2759"/>
<dbReference type="AlphaFoldDB" id="A0A8J1XZ71"/>
<dbReference type="Proteomes" id="UP000749559">
    <property type="component" value="Unassembled WGS sequence"/>
</dbReference>
<dbReference type="CDD" id="cd21115">
    <property type="entry name" value="legumain_C"/>
    <property type="match status" value="1"/>
</dbReference>
<evidence type="ECO:0000256" key="6">
    <source>
        <dbReference type="ARBA" id="ARBA00022801"/>
    </source>
</evidence>
<reference evidence="10" key="1">
    <citation type="submission" date="2022-03" db="EMBL/GenBank/DDBJ databases">
        <authorList>
            <person name="Martin C."/>
        </authorList>
    </citation>
    <scope>NUCLEOTIDE SEQUENCE</scope>
</reference>
<evidence type="ECO:0000256" key="5">
    <source>
        <dbReference type="ARBA" id="ARBA00022729"/>
    </source>
</evidence>
<keyword evidence="11" id="KW-1185">Reference proteome</keyword>
<dbReference type="GO" id="GO:0051603">
    <property type="term" value="P:proteolysis involved in protein catabolic process"/>
    <property type="evidence" value="ECO:0007669"/>
    <property type="project" value="InterPro"/>
</dbReference>
<dbReference type="PANTHER" id="PTHR12000">
    <property type="entry name" value="HEMOGLOBINASE FAMILY MEMBER"/>
    <property type="match status" value="1"/>
</dbReference>
<evidence type="ECO:0000256" key="9">
    <source>
        <dbReference type="ARBA" id="ARBA00069042"/>
    </source>
</evidence>
<evidence type="ECO:0000256" key="4">
    <source>
        <dbReference type="ARBA" id="ARBA00022670"/>
    </source>
</evidence>
<dbReference type="EMBL" id="CAIIXF020000008">
    <property type="protein sequence ID" value="CAH1790688.1"/>
    <property type="molecule type" value="Genomic_DNA"/>
</dbReference>
<dbReference type="FunFam" id="1.10.132.130:FF:000001">
    <property type="entry name" value="Vacuolar-processing enzyme beta-isozyme"/>
    <property type="match status" value="1"/>
</dbReference>
<dbReference type="GO" id="GO:0006624">
    <property type="term" value="P:vacuolar protein processing"/>
    <property type="evidence" value="ECO:0007669"/>
    <property type="project" value="TreeGrafter"/>
</dbReference>
<keyword evidence="5" id="KW-0732">Signal</keyword>
<dbReference type="Gene3D" id="1.10.132.130">
    <property type="match status" value="1"/>
</dbReference>
<comment type="function">
    <text evidence="8">This protease is used by the parasite for degradation of the host globin.</text>
</comment>
<name>A0A8J1XZ71_OWEFU</name>
<evidence type="ECO:0000256" key="8">
    <source>
        <dbReference type="ARBA" id="ARBA00055993"/>
    </source>
</evidence>
<dbReference type="InterPro" id="IPR001096">
    <property type="entry name" value="Peptidase_C13"/>
</dbReference>
<dbReference type="PANTHER" id="PTHR12000:SF42">
    <property type="entry name" value="LEGUMAIN"/>
    <property type="match status" value="1"/>
</dbReference>
<sequence length="435" mass="48940">MSKYLVVFLCTLASGLAFPQDLMLEPVAEPGDGKHWALIVAGSRGWFNYRHQADACHAYQIMKKHGIPDERIVVMMYDDIANNRENPTPGIVINRPGGDDVYKGVPKDYTGMDVTPENFLNVLQGNEEAMKNKGSGKVIKSGKNDRVFVNFVDHGATGLVAFPSGLLHAKDLNQAIKSMYEAKKYAQMVFYIEACESGSMFENLLAKDINVFATTASNAKESSYACYFDKKRRTYLGDVYSVKWMEDSDMENLNTETLQKQFKIVKKETNTSHVMEYGDMAISSEPVADFQSGEDFVPFHKEKLPPVELNAVPSEEVPLAILYHSLEDATSESHKESILQQIRDIQDLHESVKTTVKHITALTTNDHVKTEKLISVRHTLLSHDCYMPAVDAFNDKCFNLSENDYALRHLYVLVNLCEERYSSSTIIEAIQKTCA</sequence>
<dbReference type="InterPro" id="IPR043577">
    <property type="entry name" value="AE"/>
</dbReference>
<keyword evidence="7" id="KW-0788">Thiol protease</keyword>
<evidence type="ECO:0000256" key="2">
    <source>
        <dbReference type="ARBA" id="ARBA00009941"/>
    </source>
</evidence>
<accession>A0A8J1XZ71</accession>
<evidence type="ECO:0000256" key="3">
    <source>
        <dbReference type="ARBA" id="ARBA00012628"/>
    </source>
</evidence>
<dbReference type="Pfam" id="PF01650">
    <property type="entry name" value="Peptidase_C13"/>
    <property type="match status" value="1"/>
</dbReference>
<comment type="similarity">
    <text evidence="2">Belongs to the peptidase C13 family.</text>
</comment>
<dbReference type="InterPro" id="IPR046427">
    <property type="entry name" value="Legumain_prodom_sf"/>
</dbReference>
<proteinExistence type="inferred from homology"/>
<dbReference type="FunFam" id="3.40.50.1460:FF:000006">
    <property type="entry name" value="Legumain"/>
    <property type="match status" value="1"/>
</dbReference>
<evidence type="ECO:0000256" key="7">
    <source>
        <dbReference type="ARBA" id="ARBA00022807"/>
    </source>
</evidence>
<dbReference type="Gene3D" id="3.40.50.1460">
    <property type="match status" value="1"/>
</dbReference>
<evidence type="ECO:0000313" key="10">
    <source>
        <dbReference type="EMBL" id="CAH1790688.1"/>
    </source>
</evidence>
<dbReference type="GO" id="GO:0004197">
    <property type="term" value="F:cysteine-type endopeptidase activity"/>
    <property type="evidence" value="ECO:0007669"/>
    <property type="project" value="UniProtKB-EC"/>
</dbReference>
<keyword evidence="6" id="KW-0378">Hydrolase</keyword>
<dbReference type="Pfam" id="PF20985">
    <property type="entry name" value="Legum_prodom"/>
    <property type="match status" value="1"/>
</dbReference>
<dbReference type="PIRSF" id="PIRSF019663">
    <property type="entry name" value="Legumain"/>
    <property type="match status" value="1"/>
</dbReference>
<comment type="catalytic activity">
    <reaction evidence="1">
        <text>Hydrolysis of proteins and small molecule substrates at -Asn-|-Xaa- bonds.</text>
        <dbReference type="EC" id="3.4.22.34"/>
    </reaction>
</comment>
<dbReference type="PIRSF" id="PIRSF500139">
    <property type="entry name" value="AE"/>
    <property type="match status" value="1"/>
</dbReference>